<proteinExistence type="predicted"/>
<dbReference type="AlphaFoldDB" id="A0A166KNX3"/>
<protein>
    <submittedName>
        <fullName evidence="1">Uncharacterized protein</fullName>
    </submittedName>
</protein>
<sequence>MSIRPIVSQILNVSVRPGFELESPKFTQLRKDAFSRGAWKQSFGTFSGEPDQLCWLIHWPEGVATKEVRDSLLASAENLLDVRLPTKSWSVPFKNFNLIQRALNAPLCQLCTIQLKDVKDTEKLQPSLHKTYSDCYDAPDGGFTGGYWGPASNEPETNWYFLGWESRKLHDDYAATELFDIEIDRLTPFMKNGWAHYVKFTHEDSD</sequence>
<reference evidence="1 2" key="1">
    <citation type="journal article" date="2016" name="Mol. Biol. Evol.">
        <title>Comparative Genomics of Early-Diverging Mushroom-Forming Fungi Provides Insights into the Origins of Lignocellulose Decay Capabilities.</title>
        <authorList>
            <person name="Nagy L.G."/>
            <person name="Riley R."/>
            <person name="Tritt A."/>
            <person name="Adam C."/>
            <person name="Daum C."/>
            <person name="Floudas D."/>
            <person name="Sun H."/>
            <person name="Yadav J.S."/>
            <person name="Pangilinan J."/>
            <person name="Larsson K.H."/>
            <person name="Matsuura K."/>
            <person name="Barry K."/>
            <person name="Labutti K."/>
            <person name="Kuo R."/>
            <person name="Ohm R.A."/>
            <person name="Bhattacharya S.S."/>
            <person name="Shirouzu T."/>
            <person name="Yoshinaga Y."/>
            <person name="Martin F.M."/>
            <person name="Grigoriev I.V."/>
            <person name="Hibbett D.S."/>
        </authorList>
    </citation>
    <scope>NUCLEOTIDE SEQUENCE [LARGE SCALE GENOMIC DNA]</scope>
    <source>
        <strain evidence="1 2">CBS 109695</strain>
    </source>
</reference>
<organism evidence="1 2">
    <name type="scientific">Athelia psychrophila</name>
    <dbReference type="NCBI Taxonomy" id="1759441"/>
    <lineage>
        <taxon>Eukaryota</taxon>
        <taxon>Fungi</taxon>
        <taxon>Dikarya</taxon>
        <taxon>Basidiomycota</taxon>
        <taxon>Agaricomycotina</taxon>
        <taxon>Agaricomycetes</taxon>
        <taxon>Agaricomycetidae</taxon>
        <taxon>Atheliales</taxon>
        <taxon>Atheliaceae</taxon>
        <taxon>Athelia</taxon>
    </lineage>
</organism>
<gene>
    <name evidence="1" type="ORF">FIBSPDRAFT_931320</name>
</gene>
<dbReference type="EMBL" id="KV417542">
    <property type="protein sequence ID" value="KZP22105.1"/>
    <property type="molecule type" value="Genomic_DNA"/>
</dbReference>
<evidence type="ECO:0000313" key="1">
    <source>
        <dbReference type="EMBL" id="KZP22105.1"/>
    </source>
</evidence>
<dbReference type="OrthoDB" id="2824656at2759"/>
<accession>A0A166KNX3</accession>
<name>A0A166KNX3_9AGAM</name>
<dbReference type="Proteomes" id="UP000076532">
    <property type="component" value="Unassembled WGS sequence"/>
</dbReference>
<keyword evidence="2" id="KW-1185">Reference proteome</keyword>
<evidence type="ECO:0000313" key="2">
    <source>
        <dbReference type="Proteomes" id="UP000076532"/>
    </source>
</evidence>